<proteinExistence type="predicted"/>
<dbReference type="Proteomes" id="UP000235672">
    <property type="component" value="Unassembled WGS sequence"/>
</dbReference>
<evidence type="ECO:0000313" key="3">
    <source>
        <dbReference type="Proteomes" id="UP000235672"/>
    </source>
</evidence>
<dbReference type="InterPro" id="IPR051057">
    <property type="entry name" value="PI-PLC_domain"/>
</dbReference>
<dbReference type="InterPro" id="IPR017946">
    <property type="entry name" value="PLC-like_Pdiesterase_TIM-brl"/>
</dbReference>
<evidence type="ECO:0000313" key="2">
    <source>
        <dbReference type="EMBL" id="PMD20163.1"/>
    </source>
</evidence>
<dbReference type="Pfam" id="PF26146">
    <property type="entry name" value="PI-PLC_X"/>
    <property type="match status" value="1"/>
</dbReference>
<dbReference type="STRING" id="1745343.A0A2J6Q1L6"/>
<dbReference type="EMBL" id="KZ613486">
    <property type="protein sequence ID" value="PMD20163.1"/>
    <property type="molecule type" value="Genomic_DNA"/>
</dbReference>
<accession>A0A2J6Q1L6</accession>
<dbReference type="AlphaFoldDB" id="A0A2J6Q1L6"/>
<feature type="signal peptide" evidence="1">
    <location>
        <begin position="1"/>
        <end position="22"/>
    </location>
</feature>
<dbReference type="Gene3D" id="3.20.20.190">
    <property type="entry name" value="Phosphatidylinositol (PI) phosphodiesterase"/>
    <property type="match status" value="1"/>
</dbReference>
<feature type="chain" id="PRO_5014451063" evidence="1">
    <location>
        <begin position="23"/>
        <end position="307"/>
    </location>
</feature>
<dbReference type="GO" id="GO:0006629">
    <property type="term" value="P:lipid metabolic process"/>
    <property type="evidence" value="ECO:0007669"/>
    <property type="project" value="InterPro"/>
</dbReference>
<keyword evidence="1" id="KW-0732">Signal</keyword>
<dbReference type="GO" id="GO:0008081">
    <property type="term" value="F:phosphoric diester hydrolase activity"/>
    <property type="evidence" value="ECO:0007669"/>
    <property type="project" value="InterPro"/>
</dbReference>
<dbReference type="OrthoDB" id="7984201at2759"/>
<reference evidence="2 3" key="1">
    <citation type="submission" date="2016-05" db="EMBL/GenBank/DDBJ databases">
        <title>A degradative enzymes factory behind the ericoid mycorrhizal symbiosis.</title>
        <authorList>
            <consortium name="DOE Joint Genome Institute"/>
            <person name="Martino E."/>
            <person name="Morin E."/>
            <person name="Grelet G."/>
            <person name="Kuo A."/>
            <person name="Kohler A."/>
            <person name="Daghino S."/>
            <person name="Barry K."/>
            <person name="Choi C."/>
            <person name="Cichocki N."/>
            <person name="Clum A."/>
            <person name="Copeland A."/>
            <person name="Hainaut M."/>
            <person name="Haridas S."/>
            <person name="Labutti K."/>
            <person name="Lindquist E."/>
            <person name="Lipzen A."/>
            <person name="Khouja H.-R."/>
            <person name="Murat C."/>
            <person name="Ohm R."/>
            <person name="Olson A."/>
            <person name="Spatafora J."/>
            <person name="Veneault-Fourrey C."/>
            <person name="Henrissat B."/>
            <person name="Grigoriev I."/>
            <person name="Martin F."/>
            <person name="Perotto S."/>
        </authorList>
    </citation>
    <scope>NUCLEOTIDE SEQUENCE [LARGE SCALE GENOMIC DNA]</scope>
    <source>
        <strain evidence="2 3">UAMH 7357</strain>
    </source>
</reference>
<name>A0A2J6Q1L6_9HELO</name>
<protein>
    <submittedName>
        <fullName evidence="2">PLC-like phosphodiesterase</fullName>
    </submittedName>
</protein>
<evidence type="ECO:0000256" key="1">
    <source>
        <dbReference type="SAM" id="SignalP"/>
    </source>
</evidence>
<sequence>MHKVTGFLSALLLPLLSVGTLAAPSTTAARTLACNGNAALCDRLYSNVSQVGAHDSPFVGSWVTDNQDLSVTAQLNAGIRFLQGQTHLNAFQKLHMCHTSCWELDVGHLTVYLTTIREWLDNNPNEVVTLLLTNGASQSATKFAGSFVDSGITKYVYTPPSSAKVEMGSWPTLREMIASGTRLVAFLDSGADYSTVPYILDEFTYFFETPFDTTDSTFSECTLDRPSGSSPNSKMYIVNHFLDTSILGILIPDTGADEGTNAATGTGSIGAQSNLCSSIYGRPPNFVLLDNFDRGQPFVAQNTLNGL</sequence>
<gene>
    <name evidence="2" type="ORF">NA56DRAFT_602098</name>
</gene>
<organism evidence="2 3">
    <name type="scientific">Hyaloscypha hepaticicola</name>
    <dbReference type="NCBI Taxonomy" id="2082293"/>
    <lineage>
        <taxon>Eukaryota</taxon>
        <taxon>Fungi</taxon>
        <taxon>Dikarya</taxon>
        <taxon>Ascomycota</taxon>
        <taxon>Pezizomycotina</taxon>
        <taxon>Leotiomycetes</taxon>
        <taxon>Helotiales</taxon>
        <taxon>Hyaloscyphaceae</taxon>
        <taxon>Hyaloscypha</taxon>
    </lineage>
</organism>
<dbReference type="PANTHER" id="PTHR13593">
    <property type="match status" value="1"/>
</dbReference>
<dbReference type="SUPFAM" id="SSF51695">
    <property type="entry name" value="PLC-like phosphodiesterases"/>
    <property type="match status" value="1"/>
</dbReference>
<keyword evidence="3" id="KW-1185">Reference proteome</keyword>
<dbReference type="PANTHER" id="PTHR13593:SF146">
    <property type="entry name" value="PLC-LIKE PHOSPHODIESTERASE"/>
    <property type="match status" value="1"/>
</dbReference>